<evidence type="ECO:0000313" key="3">
    <source>
        <dbReference type="Proteomes" id="UP000193355"/>
    </source>
</evidence>
<dbReference type="STRING" id="561720.SAMN06275492_11960"/>
<dbReference type="OrthoDB" id="9799173at2"/>
<feature type="domain" description="Antitoxin SocA-like Panacea" evidence="1">
    <location>
        <begin position="28"/>
        <end position="120"/>
    </location>
</feature>
<evidence type="ECO:0000313" key="2">
    <source>
        <dbReference type="EMBL" id="SMG34312.1"/>
    </source>
</evidence>
<dbReference type="Proteomes" id="UP000193355">
    <property type="component" value="Unassembled WGS sequence"/>
</dbReference>
<dbReference type="RefSeq" id="WP_085544863.1">
    <property type="nucleotide sequence ID" value="NZ_FXBB01000019.1"/>
</dbReference>
<dbReference type="InterPro" id="IPR025272">
    <property type="entry name" value="SocA_Panacea"/>
</dbReference>
<reference evidence="3" key="1">
    <citation type="submission" date="2017-04" db="EMBL/GenBank/DDBJ databases">
        <authorList>
            <person name="Varghese N."/>
            <person name="Submissions S."/>
        </authorList>
    </citation>
    <scope>NUCLEOTIDE SEQUENCE [LARGE SCALE GENOMIC DNA]</scope>
    <source>
        <strain evidence="3">USBA 82</strain>
    </source>
</reference>
<keyword evidence="3" id="KW-1185">Reference proteome</keyword>
<proteinExistence type="predicted"/>
<dbReference type="EMBL" id="FXBB01000019">
    <property type="protein sequence ID" value="SMG34312.1"/>
    <property type="molecule type" value="Genomic_DNA"/>
</dbReference>
<gene>
    <name evidence="2" type="ORF">SAMN06275492_11960</name>
</gene>
<dbReference type="Pfam" id="PF13274">
    <property type="entry name" value="SocA_Panacea"/>
    <property type="match status" value="1"/>
</dbReference>
<name>A0A1X7K0Y4_9BACT</name>
<protein>
    <submittedName>
        <fullName evidence="2">Uncharacterized phage-associated protein</fullName>
    </submittedName>
</protein>
<sequence>MASVFDVASYILGKADLDEGDGITHLKLQKLVYYVQGFSVVLLERPLFPEAIEAWPHGPVVPDLYKSYRDFGPNVIDKAQNGTPDNVTTEEKALIDDVFSVYGEYSASKLRNLTHNETPWMEAENKEDVTISIDSLRSFFPSLLENGNG</sequence>
<dbReference type="AlphaFoldDB" id="A0A1X7K0Y4"/>
<accession>A0A1X7K0Y4</accession>
<organism evidence="2 3">
    <name type="scientific">Dethiosulfovibrio salsuginis</name>
    <dbReference type="NCBI Taxonomy" id="561720"/>
    <lineage>
        <taxon>Bacteria</taxon>
        <taxon>Thermotogati</taxon>
        <taxon>Synergistota</taxon>
        <taxon>Synergistia</taxon>
        <taxon>Synergistales</taxon>
        <taxon>Dethiosulfovibrionaceae</taxon>
        <taxon>Dethiosulfovibrio</taxon>
    </lineage>
</organism>
<evidence type="ECO:0000259" key="1">
    <source>
        <dbReference type="Pfam" id="PF13274"/>
    </source>
</evidence>